<dbReference type="Proteomes" id="UP000559010">
    <property type="component" value="Unassembled WGS sequence"/>
</dbReference>
<dbReference type="InterPro" id="IPR053170">
    <property type="entry name" value="Transcription_regulator"/>
</dbReference>
<evidence type="ECO:0000313" key="3">
    <source>
        <dbReference type="Proteomes" id="UP000559010"/>
    </source>
</evidence>
<keyword evidence="3" id="KW-1185">Reference proteome</keyword>
<keyword evidence="1" id="KW-1133">Transmembrane helix</keyword>
<gene>
    <name evidence="2" type="ORF">HH304_17870</name>
</gene>
<protein>
    <submittedName>
        <fullName evidence="2">Metal-dependent hydrolase</fullName>
    </submittedName>
</protein>
<keyword evidence="1" id="KW-0812">Transmembrane</keyword>
<feature type="transmembrane region" description="Helical" evidence="1">
    <location>
        <begin position="124"/>
        <end position="148"/>
    </location>
</feature>
<feature type="transmembrane region" description="Helical" evidence="1">
    <location>
        <begin position="160"/>
        <end position="180"/>
    </location>
</feature>
<proteinExistence type="predicted"/>
<evidence type="ECO:0000256" key="1">
    <source>
        <dbReference type="SAM" id="Phobius"/>
    </source>
</evidence>
<keyword evidence="2" id="KW-0378">Hydrolase</keyword>
<name>A0A848J3H7_9BACT</name>
<evidence type="ECO:0000313" key="2">
    <source>
        <dbReference type="EMBL" id="NMM50281.1"/>
    </source>
</evidence>
<dbReference type="RefSeq" id="WP_169684648.1">
    <property type="nucleotide sequence ID" value="NZ_JABBNU010000012.1"/>
</dbReference>
<dbReference type="PANTHER" id="PTHR40031:SF1">
    <property type="entry name" value="MEMBRANE-BOUND METAL-DEPENDENT HYDROLASE"/>
    <property type="match status" value="1"/>
</dbReference>
<sequence>MDSLTQAVLGAAVGESVLGPKIGRKASILGALAGTLPDLDVFIQSGLNTVDGLLFHRGPSHSLLFALIASLLLGWIAYYFQKQKSVSYQNWFIFFLLTIFTHPLLDAFTNYGTEIFWPFLDTRIAFRTIFVVDPMYTIWLVMAVVFLLFYKKATVIRRKIALGSLIISSMFLMLTVYHKYHVDKKVVEKLQEQNYKYERIMTVPSPLCNWLWTVIIDEGDQYTAGYYSMLIADQDFKDVTIKKSEVPEWLKDSEEYEGLEHFSDGWIIVKENSTGSLTVDDIRFGPLLGWYNPDSGFIFSFDVKNEGDAIDVKKIEEEPDGELTSELGKLWDRIWTTDRS</sequence>
<feature type="transmembrane region" description="Helical" evidence="1">
    <location>
        <begin position="92"/>
        <end position="112"/>
    </location>
</feature>
<dbReference type="GO" id="GO:0016787">
    <property type="term" value="F:hydrolase activity"/>
    <property type="evidence" value="ECO:0007669"/>
    <property type="project" value="UniProtKB-KW"/>
</dbReference>
<organism evidence="2 3">
    <name type="scientific">Marinigracilibium pacificum</name>
    <dbReference type="NCBI Taxonomy" id="2729599"/>
    <lineage>
        <taxon>Bacteria</taxon>
        <taxon>Pseudomonadati</taxon>
        <taxon>Bacteroidota</taxon>
        <taxon>Cytophagia</taxon>
        <taxon>Cytophagales</taxon>
        <taxon>Flammeovirgaceae</taxon>
        <taxon>Marinigracilibium</taxon>
    </lineage>
</organism>
<dbReference type="AlphaFoldDB" id="A0A848J3H7"/>
<dbReference type="EMBL" id="JABBNU010000012">
    <property type="protein sequence ID" value="NMM50281.1"/>
    <property type="molecule type" value="Genomic_DNA"/>
</dbReference>
<dbReference type="Pfam" id="PF04307">
    <property type="entry name" value="YdjM"/>
    <property type="match status" value="1"/>
</dbReference>
<reference evidence="2 3" key="1">
    <citation type="submission" date="2020-04" db="EMBL/GenBank/DDBJ databases">
        <title>Flammeovirgaceae bacterium KN852 isolated from deep sea.</title>
        <authorList>
            <person name="Zhang D.-C."/>
        </authorList>
    </citation>
    <scope>NUCLEOTIDE SEQUENCE [LARGE SCALE GENOMIC DNA]</scope>
    <source>
        <strain evidence="2 3">KN852</strain>
    </source>
</reference>
<accession>A0A848J3H7</accession>
<feature type="transmembrane region" description="Helical" evidence="1">
    <location>
        <begin position="62"/>
        <end position="80"/>
    </location>
</feature>
<dbReference type="InterPro" id="IPR007404">
    <property type="entry name" value="YdjM-like"/>
</dbReference>
<comment type="caution">
    <text evidence="2">The sequence shown here is derived from an EMBL/GenBank/DDBJ whole genome shotgun (WGS) entry which is preliminary data.</text>
</comment>
<dbReference type="PANTHER" id="PTHR40031">
    <property type="entry name" value="HYPOTHETICAL MEMBRANE SPANNING PROTEIN"/>
    <property type="match status" value="1"/>
</dbReference>
<keyword evidence="1" id="KW-0472">Membrane</keyword>